<organism evidence="5 6">
    <name type="scientific">Pseudonocardia benzenivorans</name>
    <dbReference type="NCBI Taxonomy" id="228005"/>
    <lineage>
        <taxon>Bacteria</taxon>
        <taxon>Bacillati</taxon>
        <taxon>Actinomycetota</taxon>
        <taxon>Actinomycetes</taxon>
        <taxon>Pseudonocardiales</taxon>
        <taxon>Pseudonocardiaceae</taxon>
        <taxon>Pseudonocardia</taxon>
    </lineage>
</organism>
<dbReference type="InterPro" id="IPR008920">
    <property type="entry name" value="TF_FadR/GntR_C"/>
</dbReference>
<dbReference type="SUPFAM" id="SSF48008">
    <property type="entry name" value="GntR ligand-binding domain-like"/>
    <property type="match status" value="1"/>
</dbReference>
<keyword evidence="1" id="KW-0805">Transcription regulation</keyword>
<dbReference type="Gene3D" id="1.10.10.10">
    <property type="entry name" value="Winged helix-like DNA-binding domain superfamily/Winged helix DNA-binding domain"/>
    <property type="match status" value="1"/>
</dbReference>
<reference evidence="6" key="1">
    <citation type="journal article" date="2019" name="Int. J. Syst. Evol. Microbiol.">
        <title>The Global Catalogue of Microorganisms (GCM) 10K type strain sequencing project: providing services to taxonomists for standard genome sequencing and annotation.</title>
        <authorList>
            <consortium name="The Broad Institute Genomics Platform"/>
            <consortium name="The Broad Institute Genome Sequencing Center for Infectious Disease"/>
            <person name="Wu L."/>
            <person name="Ma J."/>
        </authorList>
    </citation>
    <scope>NUCLEOTIDE SEQUENCE [LARGE SCALE GENOMIC DNA]</scope>
    <source>
        <strain evidence="6">CCUG 49018</strain>
    </source>
</reference>
<feature type="domain" description="HTH gntR-type" evidence="4">
    <location>
        <begin position="52"/>
        <end position="119"/>
    </location>
</feature>
<keyword evidence="3" id="KW-0804">Transcription</keyword>
<dbReference type="SUPFAM" id="SSF46785">
    <property type="entry name" value="Winged helix' DNA-binding domain"/>
    <property type="match status" value="1"/>
</dbReference>
<accession>A0ABW3VJM3</accession>
<protein>
    <submittedName>
        <fullName evidence="5">GntR family transcriptional regulator</fullName>
    </submittedName>
</protein>
<dbReference type="Gene3D" id="1.20.120.530">
    <property type="entry name" value="GntR ligand-binding domain-like"/>
    <property type="match status" value="1"/>
</dbReference>
<proteinExistence type="predicted"/>
<keyword evidence="2" id="KW-0238">DNA-binding</keyword>
<keyword evidence="6" id="KW-1185">Reference proteome</keyword>
<dbReference type="SMART" id="SM00895">
    <property type="entry name" value="FCD"/>
    <property type="match status" value="1"/>
</dbReference>
<name>A0ABW3VJM3_9PSEU</name>
<dbReference type="Pfam" id="PF00392">
    <property type="entry name" value="GntR"/>
    <property type="match status" value="1"/>
</dbReference>
<dbReference type="Pfam" id="PF07729">
    <property type="entry name" value="FCD"/>
    <property type="match status" value="1"/>
</dbReference>
<dbReference type="EMBL" id="JBHTMB010000120">
    <property type="protein sequence ID" value="MFD1234259.1"/>
    <property type="molecule type" value="Genomic_DNA"/>
</dbReference>
<dbReference type="InterPro" id="IPR011711">
    <property type="entry name" value="GntR_C"/>
</dbReference>
<evidence type="ECO:0000313" key="6">
    <source>
        <dbReference type="Proteomes" id="UP001597182"/>
    </source>
</evidence>
<evidence type="ECO:0000256" key="1">
    <source>
        <dbReference type="ARBA" id="ARBA00023015"/>
    </source>
</evidence>
<dbReference type="CDD" id="cd07377">
    <property type="entry name" value="WHTH_GntR"/>
    <property type="match status" value="1"/>
</dbReference>
<dbReference type="SMART" id="SM00345">
    <property type="entry name" value="HTH_GNTR"/>
    <property type="match status" value="1"/>
</dbReference>
<dbReference type="InterPro" id="IPR036390">
    <property type="entry name" value="WH_DNA-bd_sf"/>
</dbReference>
<evidence type="ECO:0000259" key="4">
    <source>
        <dbReference type="PROSITE" id="PS50949"/>
    </source>
</evidence>
<evidence type="ECO:0000256" key="3">
    <source>
        <dbReference type="ARBA" id="ARBA00023163"/>
    </source>
</evidence>
<gene>
    <name evidence="5" type="ORF">ACFQ34_13295</name>
</gene>
<dbReference type="Proteomes" id="UP001597182">
    <property type="component" value="Unassembled WGS sequence"/>
</dbReference>
<evidence type="ECO:0000256" key="2">
    <source>
        <dbReference type="ARBA" id="ARBA00023125"/>
    </source>
</evidence>
<dbReference type="InterPro" id="IPR000524">
    <property type="entry name" value="Tscrpt_reg_HTH_GntR"/>
</dbReference>
<evidence type="ECO:0000313" key="5">
    <source>
        <dbReference type="EMBL" id="MFD1234259.1"/>
    </source>
</evidence>
<sequence length="282" mass="30706">MSGDTAEIDAARGRAGEIDAARGRAGEIDAARGRAGEIDAARGRAGEIDAARGRAGEIVEALQRRILMGEVPVGSWLRHEALAAEFGTSRTPVREALRILDAQGVVTIVRNRGARVDGHSGRDLRELGEVRAELEGFAAQLAAERIDDAQLERLRGAWHGFRRAIEEFVDLPAAERTVRTAPAWVEANGRFHALVAEASGNRQLAHTIADIHRRLPQNISFAAYAGRVRLLRRNLDEHDEITDAIARGDGASARAAMTAHIRNAVEATSRWAEDNGLVRERY</sequence>
<dbReference type="PANTHER" id="PTHR43537:SF24">
    <property type="entry name" value="GLUCONATE OPERON TRANSCRIPTIONAL REPRESSOR"/>
    <property type="match status" value="1"/>
</dbReference>
<comment type="caution">
    <text evidence="5">The sequence shown here is derived from an EMBL/GenBank/DDBJ whole genome shotgun (WGS) entry which is preliminary data.</text>
</comment>
<dbReference type="InterPro" id="IPR036388">
    <property type="entry name" value="WH-like_DNA-bd_sf"/>
</dbReference>
<dbReference type="RefSeq" id="WP_346094471.1">
    <property type="nucleotide sequence ID" value="NZ_BAABKS010000099.1"/>
</dbReference>
<dbReference type="PROSITE" id="PS50949">
    <property type="entry name" value="HTH_GNTR"/>
    <property type="match status" value="1"/>
</dbReference>
<dbReference type="PANTHER" id="PTHR43537">
    <property type="entry name" value="TRANSCRIPTIONAL REGULATOR, GNTR FAMILY"/>
    <property type="match status" value="1"/>
</dbReference>